<evidence type="ECO:0000256" key="1">
    <source>
        <dbReference type="SAM" id="Phobius"/>
    </source>
</evidence>
<evidence type="ECO:0000313" key="2">
    <source>
        <dbReference type="EMBL" id="RKN80238.1"/>
    </source>
</evidence>
<keyword evidence="1" id="KW-1133">Transmembrane helix</keyword>
<organism evidence="2 3">
    <name type="scientific">Ulvibacterium marinum</name>
    <dbReference type="NCBI Taxonomy" id="2419782"/>
    <lineage>
        <taxon>Bacteria</taxon>
        <taxon>Pseudomonadati</taxon>
        <taxon>Bacteroidota</taxon>
        <taxon>Flavobacteriia</taxon>
        <taxon>Flavobacteriales</taxon>
        <taxon>Flavobacteriaceae</taxon>
        <taxon>Ulvibacterium</taxon>
    </lineage>
</organism>
<dbReference type="Proteomes" id="UP000276603">
    <property type="component" value="Unassembled WGS sequence"/>
</dbReference>
<accession>A0A3B0C6C8</accession>
<feature type="transmembrane region" description="Helical" evidence="1">
    <location>
        <begin position="44"/>
        <end position="62"/>
    </location>
</feature>
<feature type="transmembrane region" description="Helical" evidence="1">
    <location>
        <begin position="102"/>
        <end position="123"/>
    </location>
</feature>
<feature type="transmembrane region" description="Helical" evidence="1">
    <location>
        <begin position="69"/>
        <end position="90"/>
    </location>
</feature>
<keyword evidence="1" id="KW-0812">Transmembrane</keyword>
<name>A0A3B0C6C8_9FLAO</name>
<keyword evidence="3" id="KW-1185">Reference proteome</keyword>
<gene>
    <name evidence="2" type="ORF">D7Z94_18590</name>
</gene>
<reference evidence="2 3" key="1">
    <citation type="submission" date="2018-10" db="EMBL/GenBank/DDBJ databases">
        <title>Ulvibacterium marinum gen. nov., sp. nov., a novel marine bacterium of the family Flavobacteriaceae, isolated from a culture of the green alga Ulva prolifera.</title>
        <authorList>
            <person name="Zhang Z."/>
        </authorList>
    </citation>
    <scope>NUCLEOTIDE SEQUENCE [LARGE SCALE GENOMIC DNA]</scope>
    <source>
        <strain evidence="2 3">CCMM003</strain>
    </source>
</reference>
<keyword evidence="1" id="KW-0472">Membrane</keyword>
<proteinExistence type="predicted"/>
<comment type="caution">
    <text evidence="2">The sequence shown here is derived from an EMBL/GenBank/DDBJ whole genome shotgun (WGS) entry which is preliminary data.</text>
</comment>
<protein>
    <submittedName>
        <fullName evidence="2">Uncharacterized protein</fullName>
    </submittedName>
</protein>
<dbReference type="EMBL" id="RBCJ01000003">
    <property type="protein sequence ID" value="RKN80238.1"/>
    <property type="molecule type" value="Genomic_DNA"/>
</dbReference>
<evidence type="ECO:0000313" key="3">
    <source>
        <dbReference type="Proteomes" id="UP000276603"/>
    </source>
</evidence>
<dbReference type="RefSeq" id="WP_120713047.1">
    <property type="nucleotide sequence ID" value="NZ_RBCJ01000003.1"/>
</dbReference>
<sequence>MEGLTILRTALKGNGFFSLATVALTLLLGKSVTAINEMANGQPTAFSIQLLVFAAVVLISAYRQKVSTLLVWIIIVLDILYVFLGFYNLFAIASQISTGGKLLIIVTNVMVALFAIFQTIGIIRYRKSLKTITE</sequence>
<dbReference type="AlphaFoldDB" id="A0A3B0C6C8"/>